<reference evidence="2" key="1">
    <citation type="journal article" date="2022" name="bioRxiv">
        <title>Sequencing and chromosome-scale assembly of the giantPleurodeles waltlgenome.</title>
        <authorList>
            <person name="Brown T."/>
            <person name="Elewa A."/>
            <person name="Iarovenko S."/>
            <person name="Subramanian E."/>
            <person name="Araus A.J."/>
            <person name="Petzold A."/>
            <person name="Susuki M."/>
            <person name="Suzuki K.-i.T."/>
            <person name="Hayashi T."/>
            <person name="Toyoda A."/>
            <person name="Oliveira C."/>
            <person name="Osipova E."/>
            <person name="Leigh N.D."/>
            <person name="Simon A."/>
            <person name="Yun M.H."/>
        </authorList>
    </citation>
    <scope>NUCLEOTIDE SEQUENCE</scope>
    <source>
        <strain evidence="2">20211129_DDA</strain>
        <tissue evidence="2">Liver</tissue>
    </source>
</reference>
<protein>
    <submittedName>
        <fullName evidence="2">Uncharacterized protein</fullName>
    </submittedName>
</protein>
<gene>
    <name evidence="2" type="ORF">NDU88_002381</name>
</gene>
<keyword evidence="3" id="KW-1185">Reference proteome</keyword>
<dbReference type="Gene3D" id="3.30.70.1820">
    <property type="entry name" value="L1 transposable element, RRM domain"/>
    <property type="match status" value="1"/>
</dbReference>
<accession>A0AAV7RB67</accession>
<sequence length="270" mass="29881">MPGGRPGSKPPGKSSQQLLFSEALSHQKVLPAEEHPSPSHTSMADATQGATMDRILQEISSVSRKLESMDSAMTSLMAETKSMRLDIAGFQTQVSGVDQRVTSVESDVTSWVDRDQELLHLRSKLIDLEDRSRRNNIRLLGFPENVEGADIYSYLCETLPKLIDITIDPPLEFQREHRLGPKRCDGINRPAIYSLYAALHAGPPTTTGSPSTGNTFVRHPGDPTKGRLFQRTKEGILMPPLLPSPTGCEVRHVRAGQDVDHQKWGIKRLL</sequence>
<proteinExistence type="predicted"/>
<dbReference type="Proteomes" id="UP001066276">
    <property type="component" value="Chromosome 5"/>
</dbReference>
<name>A0AAV7RB67_PLEWA</name>
<dbReference type="EMBL" id="JANPWB010000009">
    <property type="protein sequence ID" value="KAJ1149574.1"/>
    <property type="molecule type" value="Genomic_DNA"/>
</dbReference>
<evidence type="ECO:0000313" key="3">
    <source>
        <dbReference type="Proteomes" id="UP001066276"/>
    </source>
</evidence>
<evidence type="ECO:0000313" key="2">
    <source>
        <dbReference type="EMBL" id="KAJ1149574.1"/>
    </source>
</evidence>
<comment type="caution">
    <text evidence="2">The sequence shown here is derived from an EMBL/GenBank/DDBJ whole genome shotgun (WGS) entry which is preliminary data.</text>
</comment>
<dbReference type="InterPro" id="IPR004244">
    <property type="entry name" value="Transposase_22"/>
</dbReference>
<evidence type="ECO:0000256" key="1">
    <source>
        <dbReference type="SAM" id="MobiDB-lite"/>
    </source>
</evidence>
<dbReference type="PANTHER" id="PTHR11505">
    <property type="entry name" value="L1 TRANSPOSABLE ELEMENT-RELATED"/>
    <property type="match status" value="1"/>
</dbReference>
<feature type="region of interest" description="Disordered" evidence="1">
    <location>
        <begin position="1"/>
        <end position="46"/>
    </location>
</feature>
<organism evidence="2 3">
    <name type="scientific">Pleurodeles waltl</name>
    <name type="common">Iberian ribbed newt</name>
    <dbReference type="NCBI Taxonomy" id="8319"/>
    <lineage>
        <taxon>Eukaryota</taxon>
        <taxon>Metazoa</taxon>
        <taxon>Chordata</taxon>
        <taxon>Craniata</taxon>
        <taxon>Vertebrata</taxon>
        <taxon>Euteleostomi</taxon>
        <taxon>Amphibia</taxon>
        <taxon>Batrachia</taxon>
        <taxon>Caudata</taxon>
        <taxon>Salamandroidea</taxon>
        <taxon>Salamandridae</taxon>
        <taxon>Pleurodelinae</taxon>
        <taxon>Pleurodeles</taxon>
    </lineage>
</organism>
<dbReference type="AlphaFoldDB" id="A0AAV7RB67"/>
<dbReference type="Gene3D" id="1.20.5.340">
    <property type="match status" value="1"/>
</dbReference>